<protein>
    <submittedName>
        <fullName evidence="3">Ubiquitin conjugation factor E4 core domain-containing protein</fullName>
    </submittedName>
</protein>
<name>A0A915L6N7_ROMCU</name>
<dbReference type="AlphaFoldDB" id="A0A915L6N7"/>
<reference evidence="3" key="1">
    <citation type="submission" date="2022-11" db="UniProtKB">
        <authorList>
            <consortium name="WormBaseParasite"/>
        </authorList>
    </citation>
    <scope>IDENTIFICATION</scope>
</reference>
<dbReference type="Proteomes" id="UP000887565">
    <property type="component" value="Unplaced"/>
</dbReference>
<dbReference type="WBParaSite" id="nRc.2.0.1.t45410-RA">
    <property type="protein sequence ID" value="nRc.2.0.1.t45410-RA"/>
    <property type="gene ID" value="nRc.2.0.1.g45410"/>
</dbReference>
<dbReference type="Gene3D" id="6.10.250.3110">
    <property type="match status" value="1"/>
</dbReference>
<sequence length="241" mass="28010">MEVSTGRLFLAHSVYSFRSAAWCAKNREKFAPMTEDGTYKIFTSRNRISSDRDATMQKIDDVSSVGALPDFKARKTSKNRQKTIKTLNKSNLKPPSTARRRSKRLNPDFEHEETENNEEEIEKQRKIAKNKDKNDKTINISFVRENLRANNKALAVALEHAKVEIKSLKNEKIQFQTTIQELQSQLARFQEDAKSFEARFEKALEECVSVRKFQSDDDFLSRLCRMFSPESYETQYFAVSE</sequence>
<organism evidence="2 3">
    <name type="scientific">Romanomermis culicivorax</name>
    <name type="common">Nematode worm</name>
    <dbReference type="NCBI Taxonomy" id="13658"/>
    <lineage>
        <taxon>Eukaryota</taxon>
        <taxon>Metazoa</taxon>
        <taxon>Ecdysozoa</taxon>
        <taxon>Nematoda</taxon>
        <taxon>Enoplea</taxon>
        <taxon>Dorylaimia</taxon>
        <taxon>Mermithida</taxon>
        <taxon>Mermithoidea</taxon>
        <taxon>Mermithidae</taxon>
        <taxon>Romanomermis</taxon>
    </lineage>
</organism>
<keyword evidence="2" id="KW-1185">Reference proteome</keyword>
<proteinExistence type="predicted"/>
<evidence type="ECO:0000313" key="3">
    <source>
        <dbReference type="WBParaSite" id="nRc.2.0.1.t45410-RA"/>
    </source>
</evidence>
<feature type="region of interest" description="Disordered" evidence="1">
    <location>
        <begin position="87"/>
        <end position="130"/>
    </location>
</feature>
<accession>A0A915L6N7</accession>
<evidence type="ECO:0000256" key="1">
    <source>
        <dbReference type="SAM" id="MobiDB-lite"/>
    </source>
</evidence>
<evidence type="ECO:0000313" key="2">
    <source>
        <dbReference type="Proteomes" id="UP000887565"/>
    </source>
</evidence>
<feature type="compositionally biased region" description="Acidic residues" evidence="1">
    <location>
        <begin position="110"/>
        <end position="121"/>
    </location>
</feature>